<feature type="transmembrane region" description="Helical" evidence="1">
    <location>
        <begin position="26"/>
        <end position="45"/>
    </location>
</feature>
<sequence length="137" mass="15929">MCTETLLEVEDVGYVTPKNHVHDLELFPPFSSLGGILRVPVVFNVRRRRRRRRRRIDIGVQVEQLTRKVIASSTGVNETKLQCVENCSGKHIHANHKIMEVFMEVQPVIARRSMEEYQKQMKALEEIQEEQNNESTS</sequence>
<keyword evidence="1" id="KW-0472">Membrane</keyword>
<comment type="caution">
    <text evidence="2">The sequence shown here is derived from an EMBL/GenBank/DDBJ whole genome shotgun (WGS) entry which is preliminary data.</text>
</comment>
<dbReference type="InterPro" id="IPR035427">
    <property type="entry name" value="Tim10-like_dom_sf"/>
</dbReference>
<keyword evidence="1" id="KW-0812">Transmembrane</keyword>
<evidence type="ECO:0000313" key="2">
    <source>
        <dbReference type="EMBL" id="CAD1476413.1"/>
    </source>
</evidence>
<dbReference type="AlphaFoldDB" id="A0A6V7HBG2"/>
<dbReference type="Proteomes" id="UP000752696">
    <property type="component" value="Unassembled WGS sequence"/>
</dbReference>
<keyword evidence="1" id="KW-1133">Transmembrane helix</keyword>
<evidence type="ECO:0000256" key="1">
    <source>
        <dbReference type="SAM" id="Phobius"/>
    </source>
</evidence>
<proteinExistence type="predicted"/>
<accession>A0A6V7HBG2</accession>
<keyword evidence="3" id="KW-1185">Reference proteome</keyword>
<reference evidence="2" key="1">
    <citation type="submission" date="2020-07" db="EMBL/GenBank/DDBJ databases">
        <authorList>
            <person name="Nazaruddin N."/>
        </authorList>
    </citation>
    <scope>NUCLEOTIDE SEQUENCE</scope>
</reference>
<name>A0A6V7HBG2_9HYME</name>
<dbReference type="EMBL" id="CAJDYZ010009355">
    <property type="protein sequence ID" value="CAD1476413.1"/>
    <property type="molecule type" value="Genomic_DNA"/>
</dbReference>
<organism evidence="2 3">
    <name type="scientific">Heterotrigona itama</name>
    <dbReference type="NCBI Taxonomy" id="395501"/>
    <lineage>
        <taxon>Eukaryota</taxon>
        <taxon>Metazoa</taxon>
        <taxon>Ecdysozoa</taxon>
        <taxon>Arthropoda</taxon>
        <taxon>Hexapoda</taxon>
        <taxon>Insecta</taxon>
        <taxon>Pterygota</taxon>
        <taxon>Neoptera</taxon>
        <taxon>Endopterygota</taxon>
        <taxon>Hymenoptera</taxon>
        <taxon>Apocrita</taxon>
        <taxon>Aculeata</taxon>
        <taxon>Apoidea</taxon>
        <taxon>Anthophila</taxon>
        <taxon>Apidae</taxon>
        <taxon>Heterotrigona</taxon>
    </lineage>
</organism>
<protein>
    <submittedName>
        <fullName evidence="2">Uncharacterized protein</fullName>
    </submittedName>
</protein>
<dbReference type="OrthoDB" id="1551503at2759"/>
<evidence type="ECO:0000313" key="3">
    <source>
        <dbReference type="Proteomes" id="UP000752696"/>
    </source>
</evidence>
<gene>
    <name evidence="2" type="ORF">MHI_LOCUS643341</name>
</gene>
<dbReference type="SUPFAM" id="SSF144122">
    <property type="entry name" value="Tim10-like"/>
    <property type="match status" value="1"/>
</dbReference>